<keyword evidence="1" id="KW-0472">Membrane</keyword>
<comment type="caution">
    <text evidence="2">The sequence shown here is derived from an EMBL/GenBank/DDBJ whole genome shotgun (WGS) entry which is preliminary data.</text>
</comment>
<name>A0AAV4B359_9GAST</name>
<protein>
    <submittedName>
        <fullName evidence="2">Uncharacterized protein</fullName>
    </submittedName>
</protein>
<organism evidence="2 3">
    <name type="scientific">Plakobranchus ocellatus</name>
    <dbReference type="NCBI Taxonomy" id="259542"/>
    <lineage>
        <taxon>Eukaryota</taxon>
        <taxon>Metazoa</taxon>
        <taxon>Spiralia</taxon>
        <taxon>Lophotrochozoa</taxon>
        <taxon>Mollusca</taxon>
        <taxon>Gastropoda</taxon>
        <taxon>Heterobranchia</taxon>
        <taxon>Euthyneura</taxon>
        <taxon>Panpulmonata</taxon>
        <taxon>Sacoglossa</taxon>
        <taxon>Placobranchoidea</taxon>
        <taxon>Plakobranchidae</taxon>
        <taxon>Plakobranchus</taxon>
    </lineage>
</organism>
<dbReference type="Proteomes" id="UP000735302">
    <property type="component" value="Unassembled WGS sequence"/>
</dbReference>
<evidence type="ECO:0000313" key="2">
    <source>
        <dbReference type="EMBL" id="GFO14000.1"/>
    </source>
</evidence>
<dbReference type="EMBL" id="BLXT01004521">
    <property type="protein sequence ID" value="GFO14000.1"/>
    <property type="molecule type" value="Genomic_DNA"/>
</dbReference>
<proteinExistence type="predicted"/>
<keyword evidence="1" id="KW-0812">Transmembrane</keyword>
<gene>
    <name evidence="2" type="ORF">PoB_004050500</name>
</gene>
<dbReference type="AlphaFoldDB" id="A0AAV4B359"/>
<accession>A0AAV4B359</accession>
<reference evidence="2 3" key="1">
    <citation type="journal article" date="2021" name="Elife">
        <title>Chloroplast acquisition without the gene transfer in kleptoplastic sea slugs, Plakobranchus ocellatus.</title>
        <authorList>
            <person name="Maeda T."/>
            <person name="Takahashi S."/>
            <person name="Yoshida T."/>
            <person name="Shimamura S."/>
            <person name="Takaki Y."/>
            <person name="Nagai Y."/>
            <person name="Toyoda A."/>
            <person name="Suzuki Y."/>
            <person name="Arimoto A."/>
            <person name="Ishii H."/>
            <person name="Satoh N."/>
            <person name="Nishiyama T."/>
            <person name="Hasebe M."/>
            <person name="Maruyama T."/>
            <person name="Minagawa J."/>
            <person name="Obokata J."/>
            <person name="Shigenobu S."/>
        </authorList>
    </citation>
    <scope>NUCLEOTIDE SEQUENCE [LARGE SCALE GENOMIC DNA]</scope>
</reference>
<evidence type="ECO:0000256" key="1">
    <source>
        <dbReference type="SAM" id="Phobius"/>
    </source>
</evidence>
<feature type="transmembrane region" description="Helical" evidence="1">
    <location>
        <begin position="20"/>
        <end position="38"/>
    </location>
</feature>
<sequence length="80" mass="8952">MANLKDRCRSTVLYPPTMWAYANNAGLVVSVAMLSKIMRADVMTASLPLSDRITDVRPGCKTPRQDESYSRLGVLSYQRN</sequence>
<evidence type="ECO:0000313" key="3">
    <source>
        <dbReference type="Proteomes" id="UP000735302"/>
    </source>
</evidence>
<keyword evidence="1" id="KW-1133">Transmembrane helix</keyword>
<keyword evidence="3" id="KW-1185">Reference proteome</keyword>